<dbReference type="InterPro" id="IPR036852">
    <property type="entry name" value="Peptidase_S8/S53_dom_sf"/>
</dbReference>
<evidence type="ECO:0008006" key="5">
    <source>
        <dbReference type="Google" id="ProtNLM"/>
    </source>
</evidence>
<sequence>MACGSDVHRSVLGDGILTVGLQSIIGGRYYNSENFYDVTDFKSPRDSEGHGTHTCSTTAGNRIARASYYGVANGSAKGGVAGARIATYKSDLTAPGVDILAAWSPVAPPSVDWEDPRSVDFNIISERRR</sequence>
<dbReference type="InterPro" id="IPR045051">
    <property type="entry name" value="SBT"/>
</dbReference>
<organism evidence="3 4">
    <name type="scientific">Corchorus capsularis</name>
    <name type="common">Jute</name>
    <dbReference type="NCBI Taxonomy" id="210143"/>
    <lineage>
        <taxon>Eukaryota</taxon>
        <taxon>Viridiplantae</taxon>
        <taxon>Streptophyta</taxon>
        <taxon>Embryophyta</taxon>
        <taxon>Tracheophyta</taxon>
        <taxon>Spermatophyta</taxon>
        <taxon>Magnoliopsida</taxon>
        <taxon>eudicotyledons</taxon>
        <taxon>Gunneridae</taxon>
        <taxon>Pentapetalae</taxon>
        <taxon>rosids</taxon>
        <taxon>malvids</taxon>
        <taxon>Malvales</taxon>
        <taxon>Malvaceae</taxon>
        <taxon>Grewioideae</taxon>
        <taxon>Apeibeae</taxon>
        <taxon>Corchorus</taxon>
    </lineage>
</organism>
<evidence type="ECO:0000256" key="1">
    <source>
        <dbReference type="ARBA" id="ARBA00011073"/>
    </source>
</evidence>
<evidence type="ECO:0000313" key="4">
    <source>
        <dbReference type="Proteomes" id="UP000188268"/>
    </source>
</evidence>
<comment type="similarity">
    <text evidence="1">Belongs to the peptidase S8 family.</text>
</comment>
<dbReference type="PANTHER" id="PTHR10795">
    <property type="entry name" value="PROPROTEIN CONVERTASE SUBTILISIN/KEXIN"/>
    <property type="match status" value="1"/>
</dbReference>
<keyword evidence="2" id="KW-0732">Signal</keyword>
<dbReference type="STRING" id="210143.A0A1R3G0T1"/>
<keyword evidence="4" id="KW-1185">Reference proteome</keyword>
<dbReference type="AlphaFoldDB" id="A0A1R3G0T1"/>
<gene>
    <name evidence="3" type="ORF">CCACVL1_29631</name>
</gene>
<evidence type="ECO:0000313" key="3">
    <source>
        <dbReference type="EMBL" id="OMO51708.1"/>
    </source>
</evidence>
<dbReference type="Proteomes" id="UP000188268">
    <property type="component" value="Unassembled WGS sequence"/>
</dbReference>
<dbReference type="EMBL" id="AWWV01015717">
    <property type="protein sequence ID" value="OMO51708.1"/>
    <property type="molecule type" value="Genomic_DNA"/>
</dbReference>
<evidence type="ECO:0000256" key="2">
    <source>
        <dbReference type="ARBA" id="ARBA00022729"/>
    </source>
</evidence>
<dbReference type="Gramene" id="OMO51708">
    <property type="protein sequence ID" value="OMO51708"/>
    <property type="gene ID" value="CCACVL1_29631"/>
</dbReference>
<dbReference type="Gene3D" id="3.40.50.200">
    <property type="entry name" value="Peptidase S8/S53 domain"/>
    <property type="match status" value="1"/>
</dbReference>
<protein>
    <recommendedName>
        <fullName evidence="5">Peptidase S8/S53 domain-containing protein</fullName>
    </recommendedName>
</protein>
<proteinExistence type="inferred from homology"/>
<dbReference type="GO" id="GO:0006508">
    <property type="term" value="P:proteolysis"/>
    <property type="evidence" value="ECO:0007669"/>
    <property type="project" value="InterPro"/>
</dbReference>
<dbReference type="SUPFAM" id="SSF52743">
    <property type="entry name" value="Subtilisin-like"/>
    <property type="match status" value="1"/>
</dbReference>
<comment type="caution">
    <text evidence="3">The sequence shown here is derived from an EMBL/GenBank/DDBJ whole genome shotgun (WGS) entry which is preliminary data.</text>
</comment>
<name>A0A1R3G0T1_COCAP</name>
<accession>A0A1R3G0T1</accession>
<reference evidence="3 4" key="1">
    <citation type="submission" date="2013-09" db="EMBL/GenBank/DDBJ databases">
        <title>Corchorus capsularis genome sequencing.</title>
        <authorList>
            <person name="Alam M."/>
            <person name="Haque M.S."/>
            <person name="Islam M.S."/>
            <person name="Emdad E.M."/>
            <person name="Islam M.M."/>
            <person name="Ahmed B."/>
            <person name="Halim A."/>
            <person name="Hossen Q.M.M."/>
            <person name="Hossain M.Z."/>
            <person name="Ahmed R."/>
            <person name="Khan M.M."/>
            <person name="Islam R."/>
            <person name="Rashid M.M."/>
            <person name="Khan S.A."/>
            <person name="Rahman M.S."/>
            <person name="Alam M."/>
        </authorList>
    </citation>
    <scope>NUCLEOTIDE SEQUENCE [LARGE SCALE GENOMIC DNA]</scope>
    <source>
        <strain evidence="4">cv. CVL-1</strain>
        <tissue evidence="3">Whole seedling</tissue>
    </source>
</reference>
<dbReference type="OrthoDB" id="994637at2759"/>
<dbReference type="GO" id="GO:0004252">
    <property type="term" value="F:serine-type endopeptidase activity"/>
    <property type="evidence" value="ECO:0007669"/>
    <property type="project" value="InterPro"/>
</dbReference>